<dbReference type="InterPro" id="IPR001096">
    <property type="entry name" value="Peptidase_C13"/>
</dbReference>
<dbReference type="Pfam" id="PF01650">
    <property type="entry name" value="Peptidase_C13"/>
    <property type="match status" value="1"/>
</dbReference>
<evidence type="ECO:0000313" key="3">
    <source>
        <dbReference type="Proteomes" id="UP000727907"/>
    </source>
</evidence>
<name>A0ABS6IMV9_9HYPH</name>
<feature type="signal peptide" evidence="1">
    <location>
        <begin position="1"/>
        <end position="19"/>
    </location>
</feature>
<sequence length="255" mass="26120">MLVRIGTMVALLVSIVACMPGTDGAPPAGRATTLAAAPGGIPAARWHAVLIAGDNNSPSFDNGIDALRDKLSGRGVRDIRILTSDPGRNPSAQVASAANVSNALRNAGGAGACLAFITSHGHETGVVLRQANGVIRPGTLDSALDAGCGGLPTVVIVSACYSGVFLTSAMRQPNRVVLTAAAADRVSFGCGAGDRFTYYDQCLLQQFDGASTWSQLAQSTRACVQSLEKSMGVRTPSQPQIFVGSAVGDLRIPGR</sequence>
<organism evidence="2 3">
    <name type="scientific">Reyranella humidisoli</name>
    <dbReference type="NCBI Taxonomy" id="2849149"/>
    <lineage>
        <taxon>Bacteria</taxon>
        <taxon>Pseudomonadati</taxon>
        <taxon>Pseudomonadota</taxon>
        <taxon>Alphaproteobacteria</taxon>
        <taxon>Hyphomicrobiales</taxon>
        <taxon>Reyranellaceae</taxon>
        <taxon>Reyranella</taxon>
    </lineage>
</organism>
<comment type="caution">
    <text evidence="2">The sequence shown here is derived from an EMBL/GenBank/DDBJ whole genome shotgun (WGS) entry which is preliminary data.</text>
</comment>
<dbReference type="RefSeq" id="WP_216962433.1">
    <property type="nucleotide sequence ID" value="NZ_JAHOPB010000001.1"/>
</dbReference>
<accession>A0ABS6IMV9</accession>
<gene>
    <name evidence="2" type="ORF">KQ910_16345</name>
</gene>
<keyword evidence="1" id="KW-0732">Signal</keyword>
<evidence type="ECO:0000256" key="1">
    <source>
        <dbReference type="SAM" id="SignalP"/>
    </source>
</evidence>
<dbReference type="Proteomes" id="UP000727907">
    <property type="component" value="Unassembled WGS sequence"/>
</dbReference>
<dbReference type="PROSITE" id="PS51257">
    <property type="entry name" value="PROKAR_LIPOPROTEIN"/>
    <property type="match status" value="1"/>
</dbReference>
<dbReference type="EMBL" id="JAHOPB010000001">
    <property type="protein sequence ID" value="MBU8875345.1"/>
    <property type="molecule type" value="Genomic_DNA"/>
</dbReference>
<reference evidence="2 3" key="1">
    <citation type="submission" date="2021-06" db="EMBL/GenBank/DDBJ databases">
        <authorList>
            <person name="Lee D.H."/>
        </authorList>
    </citation>
    <scope>NUCLEOTIDE SEQUENCE [LARGE SCALE GENOMIC DNA]</scope>
    <source>
        <strain evidence="2 3">MMS21-HV4-11</strain>
    </source>
</reference>
<proteinExistence type="predicted"/>
<protein>
    <submittedName>
        <fullName evidence="2">C13 family peptidase</fullName>
    </submittedName>
</protein>
<evidence type="ECO:0000313" key="2">
    <source>
        <dbReference type="EMBL" id="MBU8875345.1"/>
    </source>
</evidence>
<feature type="chain" id="PRO_5045600457" evidence="1">
    <location>
        <begin position="20"/>
        <end position="255"/>
    </location>
</feature>
<keyword evidence="3" id="KW-1185">Reference proteome</keyword>